<protein>
    <submittedName>
        <fullName evidence="1">Uncharacterized protein</fullName>
    </submittedName>
</protein>
<sequence>MRESNEESSSFCYTSTLCKCTQLTFIADESLKELPGSGIPEDPYILENLIINASNIAGILVKNTTAYLLIRNLTIIGDNKRLGIILENAKNTGIENVRVIKCSYGIRIPNLLLSTAFSKEIYDCYLEK</sequence>
<dbReference type="InterPro" id="IPR011050">
    <property type="entry name" value="Pectin_lyase_fold/virulence"/>
</dbReference>
<dbReference type="AlphaFoldDB" id="A0A7C0TYS4"/>
<organism evidence="1">
    <name type="scientific">Thermococcus litoralis</name>
    <dbReference type="NCBI Taxonomy" id="2265"/>
    <lineage>
        <taxon>Archaea</taxon>
        <taxon>Methanobacteriati</taxon>
        <taxon>Methanobacteriota</taxon>
        <taxon>Thermococci</taxon>
        <taxon>Thermococcales</taxon>
        <taxon>Thermococcaceae</taxon>
        <taxon>Thermococcus</taxon>
    </lineage>
</organism>
<evidence type="ECO:0000313" key="1">
    <source>
        <dbReference type="EMBL" id="HDD31106.1"/>
    </source>
</evidence>
<gene>
    <name evidence="1" type="ORF">ENF72_00565</name>
</gene>
<name>A0A7C0TYS4_THELI</name>
<dbReference type="EMBL" id="DQYG01000026">
    <property type="protein sequence ID" value="HDD31106.1"/>
    <property type="molecule type" value="Genomic_DNA"/>
</dbReference>
<comment type="caution">
    <text evidence="1">The sequence shown here is derived from an EMBL/GenBank/DDBJ whole genome shotgun (WGS) entry which is preliminary data.</text>
</comment>
<dbReference type="SUPFAM" id="SSF51126">
    <property type="entry name" value="Pectin lyase-like"/>
    <property type="match status" value="1"/>
</dbReference>
<accession>A0A7C0TYS4</accession>
<dbReference type="Proteomes" id="UP000886210">
    <property type="component" value="Unassembled WGS sequence"/>
</dbReference>
<reference evidence="1" key="1">
    <citation type="journal article" date="2020" name="mSystems">
        <title>Genome- and Community-Level Interaction Insights into Carbon Utilization and Element Cycling Functions of Hydrothermarchaeota in Hydrothermal Sediment.</title>
        <authorList>
            <person name="Zhou Z."/>
            <person name="Liu Y."/>
            <person name="Xu W."/>
            <person name="Pan J."/>
            <person name="Luo Z.H."/>
            <person name="Li M."/>
        </authorList>
    </citation>
    <scope>NUCLEOTIDE SEQUENCE [LARGE SCALE GENOMIC DNA]</scope>
    <source>
        <strain evidence="1">HyVt-151</strain>
    </source>
</reference>
<proteinExistence type="predicted"/>